<name>A0A9Q1KF81_9CARY</name>
<accession>A0A9Q1KF81</accession>
<organism evidence="2 3">
    <name type="scientific">Carnegiea gigantea</name>
    <dbReference type="NCBI Taxonomy" id="171969"/>
    <lineage>
        <taxon>Eukaryota</taxon>
        <taxon>Viridiplantae</taxon>
        <taxon>Streptophyta</taxon>
        <taxon>Embryophyta</taxon>
        <taxon>Tracheophyta</taxon>
        <taxon>Spermatophyta</taxon>
        <taxon>Magnoliopsida</taxon>
        <taxon>eudicotyledons</taxon>
        <taxon>Gunneridae</taxon>
        <taxon>Pentapetalae</taxon>
        <taxon>Caryophyllales</taxon>
        <taxon>Cactineae</taxon>
        <taxon>Cactaceae</taxon>
        <taxon>Cactoideae</taxon>
        <taxon>Echinocereeae</taxon>
        <taxon>Carnegiea</taxon>
    </lineage>
</organism>
<keyword evidence="3" id="KW-1185">Reference proteome</keyword>
<gene>
    <name evidence="2" type="ORF">Cgig2_011322</name>
</gene>
<reference evidence="2" key="1">
    <citation type="submission" date="2022-04" db="EMBL/GenBank/DDBJ databases">
        <title>Carnegiea gigantea Genome sequencing and assembly v2.</title>
        <authorList>
            <person name="Copetti D."/>
            <person name="Sanderson M.J."/>
            <person name="Burquez A."/>
            <person name="Wojciechowski M.F."/>
        </authorList>
    </citation>
    <scope>NUCLEOTIDE SEQUENCE</scope>
    <source>
        <strain evidence="2">SGP5-SGP5p</strain>
        <tissue evidence="2">Aerial part</tissue>
    </source>
</reference>
<comment type="caution">
    <text evidence="2">The sequence shown here is derived from an EMBL/GenBank/DDBJ whole genome shotgun (WGS) entry which is preliminary data.</text>
</comment>
<feature type="region of interest" description="Disordered" evidence="1">
    <location>
        <begin position="1"/>
        <end position="39"/>
    </location>
</feature>
<dbReference type="Proteomes" id="UP001153076">
    <property type="component" value="Unassembled WGS sequence"/>
</dbReference>
<evidence type="ECO:0000313" key="3">
    <source>
        <dbReference type="Proteomes" id="UP001153076"/>
    </source>
</evidence>
<protein>
    <submittedName>
        <fullName evidence="2">Uncharacterized protein</fullName>
    </submittedName>
</protein>
<proteinExistence type="predicted"/>
<evidence type="ECO:0000313" key="2">
    <source>
        <dbReference type="EMBL" id="KAJ8442132.1"/>
    </source>
</evidence>
<dbReference type="EMBL" id="JAKOGI010000146">
    <property type="protein sequence ID" value="KAJ8442132.1"/>
    <property type="molecule type" value="Genomic_DNA"/>
</dbReference>
<dbReference type="AlphaFoldDB" id="A0A9Q1KF81"/>
<evidence type="ECO:0000256" key="1">
    <source>
        <dbReference type="SAM" id="MobiDB-lite"/>
    </source>
</evidence>
<sequence>MSRRTAGRRGGGGVPRGRASTNRGHFSPRTEDVRGGGVLATRPRGSVLFKGRHRVGNLFGFPTLILSGNARNHPTINKGREPKELWIMTLRLGLLQGLHQALHRDSAGDTLFHDLFRDHGIEDRCTISRIQNSGRGSGDPQGGALNAWPRSPSEAIEKFLERIRPPSRGRVPQPRSHCCAWLRVKHYLHQARKLGHL</sequence>